<dbReference type="AlphaFoldDB" id="A0A418XTW4"/>
<sequence length="822" mass="88661">MRHWILTAVALGALSMLSACGGSGSGASTEANTNTGSNNNNVNYSGPAPRSADVSAFKIYIWNNLVEEQRCGACHRDQQPAFVQTGDINAAYAAANPLINLNQPSASRMVQKVAGGHNCWESDPQFCADQISTWISAWAGQSLGLGGGTTELDPPPIKEPGNSKNFPSDSGLFETTVYPLLNDYCSECHQSDASTPQGPYLASDDVNEAYSAAQSKIDLNQPSLSRLVERLGEDSHNCWSDCDDDAQEMENAIQAMADGITATAPDEDLVLSKALNVNDGTLAAGGGRYESNVIARYEFKTGEGTTAFDTSGVDPALHLQLSGDVTWEGGWGIRLNGNVAKAQGSTATSSKLSDLITATGELTLEAWLVPASTGQDNAHILSYSAGPDARNLTLAQSTSNYLVYQRIGEATDANGEPVLATDDDPLQASLQHVALTYDPVNGRRLYINGELNGAMDPAPPGLLNTWDDTFALVLGNEASSNRPWEGVIRFAAIHNRALSAEQVQTNFAAGVGERYFLPFYIGHLIDQPGAYLVFEVSRFDNYSYLFAAPYFINLEQDIVEDEAPLEGLRIGINGRVPGVAQSFSTLETLIGGEGYSEQGENLSRLGTLLPVEQGQENDEFFLTFERLGQHTNVYTEPTPLPLMPNMYGEQPSVGLRDFAEVNATMSQLTGVPEGYGDVPDTYQRLRTQLPTEENIEAFLTAHQIGIAQLAIEYCNALVEAERNGDNSVTPLFVGMNYNARVDSITEQQWRDRVISPLFDRMVGLDLNHQPSRNAVEGELEDLLFTTNLTQCSGDNEECIERTATATKAACAAMLGSATMLVQ</sequence>
<feature type="chain" id="PRO_5019556498" evidence="1">
    <location>
        <begin position="22"/>
        <end position="822"/>
    </location>
</feature>
<comment type="caution">
    <text evidence="2">The sequence shown here is derived from an EMBL/GenBank/DDBJ whole genome shotgun (WGS) entry which is preliminary data.</text>
</comment>
<proteinExistence type="predicted"/>
<dbReference type="OrthoDB" id="5748965at2"/>
<dbReference type="Gene3D" id="2.60.120.200">
    <property type="match status" value="1"/>
</dbReference>
<reference evidence="2 3" key="1">
    <citation type="submission" date="2018-09" db="EMBL/GenBank/DDBJ databases">
        <title>Alcanivorax profundi sp. nov., isolated from 1000 m-depth seawater of the Mariana Trench.</title>
        <authorList>
            <person name="Liu J."/>
        </authorList>
    </citation>
    <scope>NUCLEOTIDE SEQUENCE [LARGE SCALE GENOMIC DNA]</scope>
    <source>
        <strain evidence="2 3">MTEO17</strain>
    </source>
</reference>
<feature type="signal peptide" evidence="1">
    <location>
        <begin position="1"/>
        <end position="21"/>
    </location>
</feature>
<evidence type="ECO:0000313" key="2">
    <source>
        <dbReference type="EMBL" id="RJG16145.1"/>
    </source>
</evidence>
<evidence type="ECO:0000256" key="1">
    <source>
        <dbReference type="SAM" id="SignalP"/>
    </source>
</evidence>
<dbReference type="Proteomes" id="UP000283734">
    <property type="component" value="Unassembled WGS sequence"/>
</dbReference>
<organism evidence="2 3">
    <name type="scientific">Alcanivorax profundi</name>
    <dbReference type="NCBI Taxonomy" id="2338368"/>
    <lineage>
        <taxon>Bacteria</taxon>
        <taxon>Pseudomonadati</taxon>
        <taxon>Pseudomonadota</taxon>
        <taxon>Gammaproteobacteria</taxon>
        <taxon>Oceanospirillales</taxon>
        <taxon>Alcanivoracaceae</taxon>
        <taxon>Alcanivorax</taxon>
    </lineage>
</organism>
<dbReference type="RefSeq" id="WP_031225692.1">
    <property type="nucleotide sequence ID" value="NZ_QYYA01000006.1"/>
</dbReference>
<dbReference type="Pfam" id="PF13385">
    <property type="entry name" value="Laminin_G_3"/>
    <property type="match status" value="1"/>
</dbReference>
<dbReference type="EMBL" id="QYYA01000006">
    <property type="protein sequence ID" value="RJG16145.1"/>
    <property type="molecule type" value="Genomic_DNA"/>
</dbReference>
<keyword evidence="3" id="KW-1185">Reference proteome</keyword>
<gene>
    <name evidence="2" type="ORF">D4A39_15230</name>
</gene>
<evidence type="ECO:0000313" key="3">
    <source>
        <dbReference type="Proteomes" id="UP000283734"/>
    </source>
</evidence>
<dbReference type="PROSITE" id="PS51257">
    <property type="entry name" value="PROKAR_LIPOPROTEIN"/>
    <property type="match status" value="1"/>
</dbReference>
<dbReference type="SUPFAM" id="SSF49899">
    <property type="entry name" value="Concanavalin A-like lectins/glucanases"/>
    <property type="match status" value="1"/>
</dbReference>
<protein>
    <submittedName>
        <fullName evidence="2">LamG domain-containing protein</fullName>
    </submittedName>
</protein>
<dbReference type="InterPro" id="IPR013320">
    <property type="entry name" value="ConA-like_dom_sf"/>
</dbReference>
<accession>A0A418XTW4</accession>
<name>A0A418XTW4_9GAMM</name>
<keyword evidence="1" id="KW-0732">Signal</keyword>